<evidence type="ECO:0000313" key="1">
    <source>
        <dbReference type="EMBL" id="REE69727.1"/>
    </source>
</evidence>
<dbReference type="Pfam" id="PF01547">
    <property type="entry name" value="SBP_bac_1"/>
    <property type="match status" value="1"/>
</dbReference>
<evidence type="ECO:0000313" key="2">
    <source>
        <dbReference type="Proteomes" id="UP000256304"/>
    </source>
</evidence>
<dbReference type="InterPro" id="IPR050490">
    <property type="entry name" value="Bact_solute-bd_prot1"/>
</dbReference>
<dbReference type="Gene3D" id="3.40.190.10">
    <property type="entry name" value="Periplasmic binding protein-like II"/>
    <property type="match status" value="2"/>
</dbReference>
<gene>
    <name evidence="1" type="ORF">A8990_13146</name>
</gene>
<dbReference type="EMBL" id="QTTN01000031">
    <property type="protein sequence ID" value="REE69727.1"/>
    <property type="molecule type" value="Genomic_DNA"/>
</dbReference>
<dbReference type="InterPro" id="IPR006059">
    <property type="entry name" value="SBP"/>
</dbReference>
<dbReference type="PANTHER" id="PTHR43649:SF17">
    <property type="entry name" value="ABC TRANSPORTER SOLUTE BINDING PROTEIN-SUGAR TRANSPORT"/>
    <property type="match status" value="1"/>
</dbReference>
<dbReference type="Proteomes" id="UP000256304">
    <property type="component" value="Unassembled WGS sequence"/>
</dbReference>
<keyword evidence="2" id="KW-1185">Reference proteome</keyword>
<dbReference type="AlphaFoldDB" id="A0A3D9QWF0"/>
<protein>
    <submittedName>
        <fullName evidence="1">Carbohydrate ABC transporter substrate-binding protein (CUT1 family)</fullName>
    </submittedName>
</protein>
<sequence length="530" mass="61356">MRSMLKRHRRIILAALPTAVLLLAAACLFVVFDKKTAGKQAEPPVVIKAAVPSFARERNTMIDLEYERLTQLKFDWIQFPLNDYMKRIKQLLASSGEKPDIFIIDKDMVQRFGPQGMLLDLQPYLDRMPNLQRWISKYPEIYRSIVTEDGKLYGIDGFNTYGQMPVGYMLRADIFYRNGMLLPKTFDELYDSLKQLKHIYPDSKPISNRWGPNRLLESFFMAYHTHGGIYFNNEELVYKFGPVESNYKKAVELARKFYEAKLIDPDFATTAESQYFENITSGKTFAIFNDYFTEMDGWQEKGTKQDSMFNLKAVLPFVTDTGLQALEKVQYPNTQGTWVIAINAKSKHIDELIRLLDAQYSDAMMELTNWGIEGNTFVWANGERTYTSKVHTKMNPTGTVTPEQLGVDGRSGIWAPYDQDAEYKRRWGALGLEAQQSYNENASRIGFFDGPAVPFKQDELNTITKIMTPLDKFITEKLIKFVTGELNMDSDWNSFQEELGRMGYQRVLDMYREKFAKLPEDQKKLNMNIR</sequence>
<organism evidence="1 2">
    <name type="scientific">Paenibacillus taihuensis</name>
    <dbReference type="NCBI Taxonomy" id="1156355"/>
    <lineage>
        <taxon>Bacteria</taxon>
        <taxon>Bacillati</taxon>
        <taxon>Bacillota</taxon>
        <taxon>Bacilli</taxon>
        <taxon>Bacillales</taxon>
        <taxon>Paenibacillaceae</taxon>
        <taxon>Paenibacillus</taxon>
    </lineage>
</organism>
<dbReference type="PROSITE" id="PS51257">
    <property type="entry name" value="PROKAR_LIPOPROTEIN"/>
    <property type="match status" value="1"/>
</dbReference>
<dbReference type="SUPFAM" id="SSF53850">
    <property type="entry name" value="Periplasmic binding protein-like II"/>
    <property type="match status" value="1"/>
</dbReference>
<reference evidence="1 2" key="1">
    <citation type="submission" date="2018-08" db="EMBL/GenBank/DDBJ databases">
        <title>Genomic Encyclopedia of Type Strains, Phase III (KMG-III): the genomes of soil and plant-associated and newly described type strains.</title>
        <authorList>
            <person name="Whitman W."/>
        </authorList>
    </citation>
    <scope>NUCLEOTIDE SEQUENCE [LARGE SCALE GENOMIC DNA]</scope>
    <source>
        <strain evidence="1 2">CGMCC 1.10966</strain>
    </source>
</reference>
<comment type="caution">
    <text evidence="1">The sequence shown here is derived from an EMBL/GenBank/DDBJ whole genome shotgun (WGS) entry which is preliminary data.</text>
</comment>
<proteinExistence type="predicted"/>
<accession>A0A3D9QWF0</accession>
<dbReference type="OrthoDB" id="9787283at2"/>
<dbReference type="PANTHER" id="PTHR43649">
    <property type="entry name" value="ARABINOSE-BINDING PROTEIN-RELATED"/>
    <property type="match status" value="1"/>
</dbReference>
<name>A0A3D9QWF0_9BACL</name>